<dbReference type="HAMAP" id="MF_00060">
    <property type="entry name" value="SurE"/>
    <property type="match status" value="1"/>
</dbReference>
<feature type="binding site" evidence="5">
    <location>
        <position position="127"/>
    </location>
    <ligand>
        <name>a divalent metal cation</name>
        <dbReference type="ChEBI" id="CHEBI:60240"/>
    </ligand>
</feature>
<feature type="binding site" evidence="5">
    <location>
        <position position="39"/>
    </location>
    <ligand>
        <name>a divalent metal cation</name>
        <dbReference type="ChEBI" id="CHEBI:60240"/>
    </ligand>
</feature>
<dbReference type="SUPFAM" id="SSF64167">
    <property type="entry name" value="SurE-like"/>
    <property type="match status" value="1"/>
</dbReference>
<evidence type="ECO:0000256" key="5">
    <source>
        <dbReference type="HAMAP-Rule" id="MF_00060"/>
    </source>
</evidence>
<organism evidence="7 8">
    <name type="scientific">Roseivirga echinicomitans</name>
    <dbReference type="NCBI Taxonomy" id="296218"/>
    <lineage>
        <taxon>Bacteria</taxon>
        <taxon>Pseudomonadati</taxon>
        <taxon>Bacteroidota</taxon>
        <taxon>Cytophagia</taxon>
        <taxon>Cytophagales</taxon>
        <taxon>Roseivirgaceae</taxon>
        <taxon>Roseivirga</taxon>
    </lineage>
</organism>
<accession>A0A150WYN9</accession>
<proteinExistence type="inferred from homology"/>
<dbReference type="Pfam" id="PF01975">
    <property type="entry name" value="SurE"/>
    <property type="match status" value="1"/>
</dbReference>
<dbReference type="Proteomes" id="UP000075615">
    <property type="component" value="Unassembled WGS sequence"/>
</dbReference>
<evidence type="ECO:0000256" key="3">
    <source>
        <dbReference type="ARBA" id="ARBA00022723"/>
    </source>
</evidence>
<feature type="binding site" evidence="5">
    <location>
        <position position="38"/>
    </location>
    <ligand>
        <name>a divalent metal cation</name>
        <dbReference type="ChEBI" id="CHEBI:60240"/>
    </ligand>
</feature>
<comment type="cofactor">
    <cofactor evidence="5">
        <name>a divalent metal cation</name>
        <dbReference type="ChEBI" id="CHEBI:60240"/>
    </cofactor>
    <text evidence="5">Binds 1 divalent metal cation per subunit.</text>
</comment>
<keyword evidence="5" id="KW-0547">Nucleotide-binding</keyword>
<reference evidence="7 8" key="1">
    <citation type="submission" date="2016-01" db="EMBL/GenBank/DDBJ databases">
        <title>Genome sequencing of Roseivirga echinicomitans KMM 6058.</title>
        <authorList>
            <person name="Selvaratnam C."/>
            <person name="Thevarajoo S."/>
            <person name="Goh K.M."/>
            <person name="Ee R."/>
            <person name="Chan K.-G."/>
            <person name="Chong C.S."/>
        </authorList>
    </citation>
    <scope>NUCLEOTIDE SEQUENCE [LARGE SCALE GENOMIC DNA]</scope>
    <source>
        <strain evidence="7 8">KMM 6058</strain>
    </source>
</reference>
<feature type="domain" description="Survival protein SurE-like phosphatase/nucleotidase" evidence="6">
    <location>
        <begin position="33"/>
        <end position="211"/>
    </location>
</feature>
<dbReference type="PANTHER" id="PTHR30457">
    <property type="entry name" value="5'-NUCLEOTIDASE SURE"/>
    <property type="match status" value="1"/>
</dbReference>
<comment type="similarity">
    <text evidence="2 5">Belongs to the SurE nucleotidase family.</text>
</comment>
<comment type="function">
    <text evidence="5">Nucleotidase that shows phosphatase activity on nucleoside 5'-monophosphates.</text>
</comment>
<evidence type="ECO:0000256" key="2">
    <source>
        <dbReference type="ARBA" id="ARBA00011062"/>
    </source>
</evidence>
<evidence type="ECO:0000256" key="1">
    <source>
        <dbReference type="ARBA" id="ARBA00000815"/>
    </source>
</evidence>
<dbReference type="Gene3D" id="3.40.1210.10">
    <property type="entry name" value="Survival protein SurE-like phosphatase/nucleotidase"/>
    <property type="match status" value="1"/>
</dbReference>
<keyword evidence="8" id="KW-1185">Reference proteome</keyword>
<dbReference type="AlphaFoldDB" id="A0A150WYN9"/>
<name>A0A150WYN9_9BACT</name>
<dbReference type="STRING" id="296218.AWN68_12380"/>
<feature type="binding site" evidence="5">
    <location>
        <position position="71"/>
    </location>
    <ligand>
        <name>a divalent metal cation</name>
        <dbReference type="ChEBI" id="CHEBI:60240"/>
    </ligand>
</feature>
<protein>
    <recommendedName>
        <fullName evidence="5">5'-nucleotidase SurE</fullName>
        <ecNumber evidence="5">3.1.3.5</ecNumber>
    </recommendedName>
    <alternativeName>
        <fullName evidence="5">Nucleoside 5'-monophosphate phosphohydrolase</fullName>
    </alternativeName>
</protein>
<gene>
    <name evidence="5" type="primary">surE</name>
    <name evidence="7" type="ORF">AWN68_12380</name>
</gene>
<keyword evidence="3 5" id="KW-0479">Metal-binding</keyword>
<dbReference type="InterPro" id="IPR030048">
    <property type="entry name" value="SurE"/>
</dbReference>
<comment type="caution">
    <text evidence="7">The sequence shown here is derived from an EMBL/GenBank/DDBJ whole genome shotgun (WGS) entry which is preliminary data.</text>
</comment>
<dbReference type="GO" id="GO:0005737">
    <property type="term" value="C:cytoplasm"/>
    <property type="evidence" value="ECO:0007669"/>
    <property type="project" value="UniProtKB-SubCell"/>
</dbReference>
<dbReference type="NCBIfam" id="TIGR00087">
    <property type="entry name" value="surE"/>
    <property type="match status" value="1"/>
</dbReference>
<keyword evidence="4 5" id="KW-0378">Hydrolase</keyword>
<evidence type="ECO:0000313" key="8">
    <source>
        <dbReference type="Proteomes" id="UP000075615"/>
    </source>
</evidence>
<evidence type="ECO:0000256" key="4">
    <source>
        <dbReference type="ARBA" id="ARBA00022801"/>
    </source>
</evidence>
<dbReference type="EMBL" id="LRDB01000053">
    <property type="protein sequence ID" value="KYG71536.1"/>
    <property type="molecule type" value="Genomic_DNA"/>
</dbReference>
<dbReference type="RefSeq" id="WP_068419223.1">
    <property type="nucleotide sequence ID" value="NZ_LRDB01000053.1"/>
</dbReference>
<evidence type="ECO:0000259" key="6">
    <source>
        <dbReference type="Pfam" id="PF01975"/>
    </source>
</evidence>
<sequence>MLYQKMKCFKNITITLILLLCLTKVGIAQTYRILISNDDGIQSPLISTLKTEIEKLPNVEVIISAPAENQSGSSQSTNSGPLEVEKVFKDQQFFGYAVNGKPADAVRFGIRVLGKDKPFDLVISGINRGSNVGDVSHLSGTIGAAMEGLYHGIPAIAVSQESRGVNTEATSRFIAQLVAKYQKEGAPKGVVLSVNIPAGELKGIMVKAMGDAYLDMGNYELKSETDNKMVYNQKIGFVRSQNKQTDTFAYQNGYVTITPLKFDWTAYELMESISNWGLKLENK</sequence>
<dbReference type="InterPro" id="IPR002828">
    <property type="entry name" value="SurE-like_Pase/nucleotidase"/>
</dbReference>
<comment type="subcellular location">
    <subcellularLocation>
        <location evidence="5">Cytoplasm</location>
    </subcellularLocation>
</comment>
<dbReference type="GO" id="GO:0008253">
    <property type="term" value="F:5'-nucleotidase activity"/>
    <property type="evidence" value="ECO:0007669"/>
    <property type="project" value="UniProtKB-UniRule"/>
</dbReference>
<dbReference type="GO" id="GO:0000166">
    <property type="term" value="F:nucleotide binding"/>
    <property type="evidence" value="ECO:0007669"/>
    <property type="project" value="UniProtKB-KW"/>
</dbReference>
<keyword evidence="5" id="KW-0963">Cytoplasm</keyword>
<dbReference type="InterPro" id="IPR036523">
    <property type="entry name" value="SurE-like_sf"/>
</dbReference>
<comment type="catalytic activity">
    <reaction evidence="1 5">
        <text>a ribonucleoside 5'-phosphate + H2O = a ribonucleoside + phosphate</text>
        <dbReference type="Rhea" id="RHEA:12484"/>
        <dbReference type="ChEBI" id="CHEBI:15377"/>
        <dbReference type="ChEBI" id="CHEBI:18254"/>
        <dbReference type="ChEBI" id="CHEBI:43474"/>
        <dbReference type="ChEBI" id="CHEBI:58043"/>
        <dbReference type="EC" id="3.1.3.5"/>
    </reaction>
</comment>
<evidence type="ECO:0000313" key="7">
    <source>
        <dbReference type="EMBL" id="KYG71536.1"/>
    </source>
</evidence>
<dbReference type="PANTHER" id="PTHR30457:SF0">
    <property type="entry name" value="PHOSPHATASE, PUTATIVE (AFU_ORTHOLOGUE AFUA_4G01070)-RELATED"/>
    <property type="match status" value="1"/>
</dbReference>
<dbReference type="GO" id="GO:0046872">
    <property type="term" value="F:metal ion binding"/>
    <property type="evidence" value="ECO:0007669"/>
    <property type="project" value="UniProtKB-UniRule"/>
</dbReference>
<dbReference type="EC" id="3.1.3.5" evidence="5"/>